<name>A0A8S3UFU5_MYTED</name>
<gene>
    <name evidence="1" type="ORF">MEDL_56959</name>
</gene>
<comment type="caution">
    <text evidence="1">The sequence shown here is derived from an EMBL/GenBank/DDBJ whole genome shotgun (WGS) entry which is preliminary data.</text>
</comment>
<keyword evidence="2" id="KW-1185">Reference proteome</keyword>
<proteinExistence type="predicted"/>
<protein>
    <recommendedName>
        <fullName evidence="3">Reverse transcriptase domain-containing protein</fullName>
    </recommendedName>
</protein>
<reference evidence="1" key="1">
    <citation type="submission" date="2021-03" db="EMBL/GenBank/DDBJ databases">
        <authorList>
            <person name="Bekaert M."/>
        </authorList>
    </citation>
    <scope>NUCLEOTIDE SEQUENCE</scope>
</reference>
<evidence type="ECO:0008006" key="3">
    <source>
        <dbReference type="Google" id="ProtNLM"/>
    </source>
</evidence>
<dbReference type="EMBL" id="CAJPWZ010002751">
    <property type="protein sequence ID" value="CAG2244913.1"/>
    <property type="molecule type" value="Genomic_DNA"/>
</dbReference>
<sequence length="417" mass="48580">MELSKYVPKTEFNLSLQERNCLKNLKHDENIIIHKADKNNVTVIQNLSDYLEEGEKQLNDNIHYEQIQDINLKNTQKKVYEIIYKMKEENCIDEISFKYIKNEQNYIKTPFAYFLPKIHKLDREVLQNIENENNQIKTINVPGRPIISQCNGPLERLGRYLDYFLLPLVKTQKTYISDTGDLIRNIENCTFDNNVLLVTYDITSLYTNLRFEEITEALQKALDEHDKIEYSITKPTNNFLIEITKLILSNNEFTFHGKSYRQIIGASMGATASPEICDIAIYNHINSILKNSPISEKIIFHKRMRDDGLLMVKAKESEIDFITITTKPVVSDPEEQFSQPDNELFDVEIEIEPHHDQPINPTNKSLRFKSAPRKEVLDLITMAGTDLTTNKQTVWGAKLFRDTRLTVAVFIYIFPFK</sequence>
<dbReference type="OrthoDB" id="10029313at2759"/>
<dbReference type="Proteomes" id="UP000683360">
    <property type="component" value="Unassembled WGS sequence"/>
</dbReference>
<evidence type="ECO:0000313" key="1">
    <source>
        <dbReference type="EMBL" id="CAG2244913.1"/>
    </source>
</evidence>
<dbReference type="PANTHER" id="PTHR21301">
    <property type="entry name" value="REVERSE TRANSCRIPTASE"/>
    <property type="match status" value="1"/>
</dbReference>
<evidence type="ECO:0000313" key="2">
    <source>
        <dbReference type="Proteomes" id="UP000683360"/>
    </source>
</evidence>
<dbReference type="AlphaFoldDB" id="A0A8S3UFU5"/>
<dbReference type="PANTHER" id="PTHR21301:SF10">
    <property type="entry name" value="REVERSE TRANSCRIPTASE DOMAIN-CONTAINING PROTEIN"/>
    <property type="match status" value="1"/>
</dbReference>
<organism evidence="1 2">
    <name type="scientific">Mytilus edulis</name>
    <name type="common">Blue mussel</name>
    <dbReference type="NCBI Taxonomy" id="6550"/>
    <lineage>
        <taxon>Eukaryota</taxon>
        <taxon>Metazoa</taxon>
        <taxon>Spiralia</taxon>
        <taxon>Lophotrochozoa</taxon>
        <taxon>Mollusca</taxon>
        <taxon>Bivalvia</taxon>
        <taxon>Autobranchia</taxon>
        <taxon>Pteriomorphia</taxon>
        <taxon>Mytilida</taxon>
        <taxon>Mytiloidea</taxon>
        <taxon>Mytilidae</taxon>
        <taxon>Mytilinae</taxon>
        <taxon>Mytilus</taxon>
    </lineage>
</organism>
<accession>A0A8S3UFU5</accession>